<dbReference type="EC" id="3.1.26.8" evidence="11 12"/>
<evidence type="ECO:0000256" key="7">
    <source>
        <dbReference type="ARBA" id="ARBA00022759"/>
    </source>
</evidence>
<proteinExistence type="inferred from homology"/>
<evidence type="ECO:0000256" key="8">
    <source>
        <dbReference type="ARBA" id="ARBA00022801"/>
    </source>
</evidence>
<comment type="subcellular location">
    <subcellularLocation>
        <location evidence="11">Cytoplasm</location>
    </subcellularLocation>
</comment>
<keyword evidence="5" id="KW-0479">Metal-binding</keyword>
<evidence type="ECO:0000259" key="13">
    <source>
        <dbReference type="PROSITE" id="PS50880"/>
    </source>
</evidence>
<dbReference type="GO" id="GO:0005737">
    <property type="term" value="C:cytoplasm"/>
    <property type="evidence" value="ECO:0007669"/>
    <property type="project" value="UniProtKB-SubCell"/>
</dbReference>
<evidence type="ECO:0000256" key="10">
    <source>
        <dbReference type="ARBA" id="ARBA00022884"/>
    </source>
</evidence>
<dbReference type="Pfam" id="PF01751">
    <property type="entry name" value="Toprim"/>
    <property type="match status" value="1"/>
</dbReference>
<evidence type="ECO:0000256" key="2">
    <source>
        <dbReference type="ARBA" id="ARBA00022517"/>
    </source>
</evidence>
<comment type="catalytic activity">
    <reaction evidence="11">
        <text>Endonucleolytic cleavage of RNA, removing 21 and 42 nucleotides, respectively, from the 5'- and 3'-termini of a 5S-rRNA precursor.</text>
        <dbReference type="EC" id="3.1.26.8"/>
    </reaction>
</comment>
<keyword evidence="8 11" id="KW-0378">Hydrolase</keyword>
<dbReference type="AlphaFoldDB" id="A0AB35UQK7"/>
<evidence type="ECO:0000256" key="3">
    <source>
        <dbReference type="ARBA" id="ARBA00022552"/>
    </source>
</evidence>
<dbReference type="InterPro" id="IPR006171">
    <property type="entry name" value="TOPRIM_dom"/>
</dbReference>
<protein>
    <recommendedName>
        <fullName evidence="11 12">Ribonuclease M5</fullName>
        <ecNumber evidence="11 12">3.1.26.8</ecNumber>
    </recommendedName>
    <alternativeName>
        <fullName evidence="11">RNase M5</fullName>
    </alternativeName>
    <alternativeName>
        <fullName evidence="11">Ribosomal RNA terminal maturase M5</fullName>
    </alternativeName>
</protein>
<keyword evidence="2 11" id="KW-0690">Ribosome biogenesis</keyword>
<comment type="caution">
    <text evidence="14">The sequence shown here is derived from an EMBL/GenBank/DDBJ whole genome shotgun (WGS) entry which is preliminary data.</text>
</comment>
<gene>
    <name evidence="11 14" type="primary">rnmV</name>
    <name evidence="14" type="ORF">MQE39_13240</name>
</gene>
<feature type="domain" description="Toprim" evidence="13">
    <location>
        <begin position="6"/>
        <end position="92"/>
    </location>
</feature>
<evidence type="ECO:0000256" key="4">
    <source>
        <dbReference type="ARBA" id="ARBA00022722"/>
    </source>
</evidence>
<keyword evidence="3 11" id="KW-0698">rRNA processing</keyword>
<comment type="similarity">
    <text evidence="11">Belongs to the ribonuclease M5 family.</text>
</comment>
<dbReference type="HAMAP" id="MF_01469">
    <property type="entry name" value="RNase_M5"/>
    <property type="match status" value="1"/>
</dbReference>
<evidence type="ECO:0000256" key="11">
    <source>
        <dbReference type="HAMAP-Rule" id="MF_01469"/>
    </source>
</evidence>
<dbReference type="NCBIfam" id="TIGR00334">
    <property type="entry name" value="5S_RNA_mat_M5"/>
    <property type="match status" value="1"/>
</dbReference>
<dbReference type="EMBL" id="JALDAW010000022">
    <property type="protein sequence ID" value="MDY5169078.1"/>
    <property type="molecule type" value="Genomic_DNA"/>
</dbReference>
<accession>A0AB35UQK7</accession>
<dbReference type="SMART" id="SM00493">
    <property type="entry name" value="TOPRIM"/>
    <property type="match status" value="1"/>
</dbReference>
<evidence type="ECO:0000256" key="1">
    <source>
        <dbReference type="ARBA" id="ARBA00022490"/>
    </source>
</evidence>
<dbReference type="GO" id="GO:0006364">
    <property type="term" value="P:rRNA processing"/>
    <property type="evidence" value="ECO:0007669"/>
    <property type="project" value="UniProtKB-UniRule"/>
</dbReference>
<keyword evidence="1 11" id="KW-0963">Cytoplasm</keyword>
<evidence type="ECO:0000256" key="5">
    <source>
        <dbReference type="ARBA" id="ARBA00022723"/>
    </source>
</evidence>
<keyword evidence="9" id="KW-0460">Magnesium</keyword>
<dbReference type="InterPro" id="IPR004466">
    <property type="entry name" value="RNase_M5"/>
</dbReference>
<keyword evidence="10 11" id="KW-0694">RNA-binding</keyword>
<dbReference type="GO" id="GO:0019843">
    <property type="term" value="F:rRNA binding"/>
    <property type="evidence" value="ECO:0007669"/>
    <property type="project" value="UniProtKB-KW"/>
</dbReference>
<dbReference type="PANTHER" id="PTHR39156">
    <property type="entry name" value="RIBONUCLEASE M5"/>
    <property type="match status" value="1"/>
</dbReference>
<dbReference type="SUPFAM" id="SSF110455">
    <property type="entry name" value="Toprim domain"/>
    <property type="match status" value="1"/>
</dbReference>
<evidence type="ECO:0000313" key="15">
    <source>
        <dbReference type="Proteomes" id="UP001276902"/>
    </source>
</evidence>
<dbReference type="Gene3D" id="3.40.1360.10">
    <property type="match status" value="1"/>
</dbReference>
<dbReference type="InterPro" id="IPR025156">
    <property type="entry name" value="RNase_M5_C"/>
</dbReference>
<reference evidence="14" key="1">
    <citation type="submission" date="2022-03" db="EMBL/GenBank/DDBJ databases">
        <title>First case of bacteraemia caused by Dielma fastidiosa in a patient hospitalised with diverticulitis.</title>
        <authorList>
            <person name="Forman-Ankjaer B."/>
            <person name="Hvid-Jensen F."/>
            <person name="Kobel C.M."/>
            <person name="Greve T."/>
        </authorList>
    </citation>
    <scope>NUCLEOTIDE SEQUENCE</scope>
    <source>
        <strain evidence="14">AUH_DF_2021</strain>
    </source>
</reference>
<dbReference type="Pfam" id="PF13331">
    <property type="entry name" value="DUF4093"/>
    <property type="match status" value="1"/>
</dbReference>
<evidence type="ECO:0000256" key="9">
    <source>
        <dbReference type="ARBA" id="ARBA00022842"/>
    </source>
</evidence>
<dbReference type="InterPro" id="IPR034141">
    <property type="entry name" value="TOPRIM_RNase_M5-like"/>
</dbReference>
<dbReference type="CDD" id="cd01027">
    <property type="entry name" value="TOPRIM_RNase_M5_like"/>
    <property type="match status" value="1"/>
</dbReference>
<keyword evidence="7 11" id="KW-0255">Endonuclease</keyword>
<evidence type="ECO:0000256" key="12">
    <source>
        <dbReference type="NCBIfam" id="TIGR00334"/>
    </source>
</evidence>
<keyword evidence="4 11" id="KW-0540">Nuclease</keyword>
<organism evidence="14 15">
    <name type="scientific">Dielma fastidiosa</name>
    <dbReference type="NCBI Taxonomy" id="1034346"/>
    <lineage>
        <taxon>Bacteria</taxon>
        <taxon>Bacillati</taxon>
        <taxon>Bacillota</taxon>
        <taxon>Erysipelotrichia</taxon>
        <taxon>Erysipelotrichales</taxon>
        <taxon>Erysipelotrichaceae</taxon>
        <taxon>Dielma</taxon>
    </lineage>
</organism>
<evidence type="ECO:0000313" key="14">
    <source>
        <dbReference type="EMBL" id="MDY5169078.1"/>
    </source>
</evidence>
<dbReference type="PANTHER" id="PTHR39156:SF2">
    <property type="entry name" value="DNA PRIMASE (BACTERIAL TYPE) AND SMALL PRIMASE-LIKE PROTEINS"/>
    <property type="match status" value="1"/>
</dbReference>
<keyword evidence="6 11" id="KW-0699">rRNA-binding</keyword>
<sequence length="194" mass="21803">MGMKIKEIIVVEGKNDSNVLKSHFDCDTIETQGTHLGKKTLAAIRLANEKRGVIIFTDPDAPGNKIRDAINKAVPNCKNAFIAKGKAHTTKKVGVEHAKREDLEESLKNCMTYTDKIEETISWNVFNALGLNGRENSAWLRERIGERLFIGKANAKTLFKRLNMVQVTEDELRDMIEEEKDESNSDTIKNQGNS</sequence>
<dbReference type="PROSITE" id="PS50880">
    <property type="entry name" value="TOPRIM"/>
    <property type="match status" value="1"/>
</dbReference>
<name>A0AB35UQK7_9FIRM</name>
<evidence type="ECO:0000256" key="6">
    <source>
        <dbReference type="ARBA" id="ARBA00022730"/>
    </source>
</evidence>
<dbReference type="GO" id="GO:0043822">
    <property type="term" value="F:ribonuclease M5 activity"/>
    <property type="evidence" value="ECO:0007669"/>
    <property type="project" value="UniProtKB-UniRule"/>
</dbReference>
<comment type="function">
    <text evidence="11">Required for correct processing of both the 5' and 3' ends of 5S rRNA precursor. Cleaves both sides of a double-stranded region yielding mature 5S rRNA in one step.</text>
</comment>
<dbReference type="Proteomes" id="UP001276902">
    <property type="component" value="Unassembled WGS sequence"/>
</dbReference>
<dbReference type="GO" id="GO:0046872">
    <property type="term" value="F:metal ion binding"/>
    <property type="evidence" value="ECO:0007669"/>
    <property type="project" value="UniProtKB-KW"/>
</dbReference>